<evidence type="ECO:0000256" key="1">
    <source>
        <dbReference type="SAM" id="MobiDB-lite"/>
    </source>
</evidence>
<evidence type="ECO:0000313" key="2">
    <source>
        <dbReference type="EMBL" id="CAH2021910.1"/>
    </source>
</evidence>
<name>A0A9P0QJT8_ACAOB</name>
<dbReference type="EMBL" id="CAKOFQ010013177">
    <property type="protein sequence ID" value="CAH2021910.1"/>
    <property type="molecule type" value="Genomic_DNA"/>
</dbReference>
<reference evidence="2" key="1">
    <citation type="submission" date="2022-03" db="EMBL/GenBank/DDBJ databases">
        <authorList>
            <person name="Sayadi A."/>
        </authorList>
    </citation>
    <scope>NUCLEOTIDE SEQUENCE</scope>
</reference>
<protein>
    <submittedName>
        <fullName evidence="2">Uncharacterized protein</fullName>
    </submittedName>
</protein>
<organism evidence="2 3">
    <name type="scientific">Acanthoscelides obtectus</name>
    <name type="common">Bean weevil</name>
    <name type="synonym">Bruchus obtectus</name>
    <dbReference type="NCBI Taxonomy" id="200917"/>
    <lineage>
        <taxon>Eukaryota</taxon>
        <taxon>Metazoa</taxon>
        <taxon>Ecdysozoa</taxon>
        <taxon>Arthropoda</taxon>
        <taxon>Hexapoda</taxon>
        <taxon>Insecta</taxon>
        <taxon>Pterygota</taxon>
        <taxon>Neoptera</taxon>
        <taxon>Endopterygota</taxon>
        <taxon>Coleoptera</taxon>
        <taxon>Polyphaga</taxon>
        <taxon>Cucujiformia</taxon>
        <taxon>Chrysomeloidea</taxon>
        <taxon>Chrysomelidae</taxon>
        <taxon>Bruchinae</taxon>
        <taxon>Bruchini</taxon>
        <taxon>Acanthoscelides</taxon>
    </lineage>
</organism>
<feature type="region of interest" description="Disordered" evidence="1">
    <location>
        <begin position="1"/>
        <end position="33"/>
    </location>
</feature>
<evidence type="ECO:0000313" key="3">
    <source>
        <dbReference type="Proteomes" id="UP001152888"/>
    </source>
</evidence>
<proteinExistence type="predicted"/>
<accession>A0A9P0QJT8</accession>
<gene>
    <name evidence="2" type="ORF">ACAOBT_LOCUS38795</name>
</gene>
<keyword evidence="3" id="KW-1185">Reference proteome</keyword>
<dbReference type="AlphaFoldDB" id="A0A9P0QJT8"/>
<dbReference type="Proteomes" id="UP001152888">
    <property type="component" value="Unassembled WGS sequence"/>
</dbReference>
<sequence>MPMHRNGTRIKPERTPSQSLVPEPEDEVQKGRGTKGVIAYSDIPFIYS</sequence>
<comment type="caution">
    <text evidence="2">The sequence shown here is derived from an EMBL/GenBank/DDBJ whole genome shotgun (WGS) entry which is preliminary data.</text>
</comment>